<name>A0A166GD28_SECCO</name>
<comment type="caution">
    <text evidence="2">The sequence shown here is derived from an EMBL/GenBank/DDBJ whole genome shotgun (WGS) entry which is preliminary data.</text>
</comment>
<evidence type="ECO:0000313" key="3">
    <source>
        <dbReference type="Proteomes" id="UP000076480"/>
    </source>
</evidence>
<keyword evidence="3" id="KW-1185">Reference proteome</keyword>
<feature type="compositionally biased region" description="Basic and acidic residues" evidence="1">
    <location>
        <begin position="55"/>
        <end position="66"/>
    </location>
</feature>
<dbReference type="AlphaFoldDB" id="A0A166GD28"/>
<dbReference type="EMBL" id="JYDC01000063">
    <property type="protein sequence ID" value="KZL38722.1"/>
    <property type="molecule type" value="Genomic_DNA"/>
</dbReference>
<accession>A0A166GD28</accession>
<gene>
    <name evidence="2" type="ORF">TY91_11705</name>
</gene>
<organism evidence="2 3">
    <name type="scientific">Secundilactobacillus collinoides</name>
    <name type="common">Lactobacillus collinoides</name>
    <dbReference type="NCBI Taxonomy" id="33960"/>
    <lineage>
        <taxon>Bacteria</taxon>
        <taxon>Bacillati</taxon>
        <taxon>Bacillota</taxon>
        <taxon>Bacilli</taxon>
        <taxon>Lactobacillales</taxon>
        <taxon>Lactobacillaceae</taxon>
        <taxon>Secundilactobacillus</taxon>
    </lineage>
</organism>
<sequence length="66" mass="7457">MCAGTNHGVVVIMKMINCQYGYVSPIELKVFSELDRELKQKQRRAKQHGAFNLHKGGDDHAKSKTL</sequence>
<evidence type="ECO:0000256" key="1">
    <source>
        <dbReference type="SAM" id="MobiDB-lite"/>
    </source>
</evidence>
<protein>
    <submittedName>
        <fullName evidence="2">Uncharacterized protein</fullName>
    </submittedName>
</protein>
<evidence type="ECO:0000313" key="2">
    <source>
        <dbReference type="EMBL" id="KZL38722.1"/>
    </source>
</evidence>
<feature type="region of interest" description="Disordered" evidence="1">
    <location>
        <begin position="41"/>
        <end position="66"/>
    </location>
</feature>
<reference evidence="2 3" key="1">
    <citation type="submission" date="2015-02" db="EMBL/GenBank/DDBJ databases">
        <title>Draft genome sequence of Lactobacillus collinoides CUPV2371 isolated from a natural cider, the first genome sequence of a strain of this species.</title>
        <authorList>
            <person name="Puertas A.I."/>
            <person name="Spano G."/>
            <person name="Capozzi V."/>
            <person name="Lamontanara A."/>
            <person name="Orru L."/>
            <person name="Duenas M.T."/>
        </authorList>
    </citation>
    <scope>NUCLEOTIDE SEQUENCE [LARGE SCALE GENOMIC DNA]</scope>
    <source>
        <strain evidence="2 3">237</strain>
    </source>
</reference>
<dbReference type="Proteomes" id="UP000076480">
    <property type="component" value="Unassembled WGS sequence"/>
</dbReference>
<proteinExistence type="predicted"/>